<evidence type="ECO:0000256" key="1">
    <source>
        <dbReference type="SAM" id="SignalP"/>
    </source>
</evidence>
<accession>A0AB39HLH6</accession>
<reference evidence="3" key="1">
    <citation type="submission" date="2024-07" db="EMBL/GenBank/DDBJ databases">
        <title>Halotolerant mesophilic bacterium Ornithinibacillus sp. 4-3, sp. nov., isolated from soil.</title>
        <authorList>
            <person name="Sidarenka A.V."/>
            <person name="Guliayeva D.E."/>
            <person name="Leanovich S.I."/>
            <person name="Hileuskaya K.S."/>
            <person name="Akhremchuk A.E."/>
            <person name="Sikolenko M.A."/>
            <person name="Valentovich L.N."/>
        </authorList>
    </citation>
    <scope>NUCLEOTIDE SEQUENCE</scope>
    <source>
        <strain evidence="3">4-3</strain>
    </source>
</reference>
<dbReference type="PROSITE" id="PS51257">
    <property type="entry name" value="PROKAR_LIPOPROTEIN"/>
    <property type="match status" value="1"/>
</dbReference>
<name>A0AB39HLH6_9BACI</name>
<dbReference type="Gene3D" id="3.40.190.120">
    <property type="entry name" value="Osmoprotection protein (prox), domain 2"/>
    <property type="match status" value="1"/>
</dbReference>
<dbReference type="GO" id="GO:0043190">
    <property type="term" value="C:ATP-binding cassette (ABC) transporter complex"/>
    <property type="evidence" value="ECO:0007669"/>
    <property type="project" value="InterPro"/>
</dbReference>
<dbReference type="GO" id="GO:0022857">
    <property type="term" value="F:transmembrane transporter activity"/>
    <property type="evidence" value="ECO:0007669"/>
    <property type="project" value="InterPro"/>
</dbReference>
<sequence>MKKISMILSIGLLAIFLVACGNNDTNEAGGKIFKFGAQTYTDPKLMGQIVKQLIEDQTIHEVEITEDIQATPQVIGALEKEEFDFALMFSGEVYNNYFDDDEIEFTTDAEATMQQAQDLFKEHYGFVWYDTAGFANQYGIAVKEEFAEENNLSTMSDLAPIAANMTMGADSTWREREIDGYGPYREAYGYEFKDVLGMDTSLMYEGISGGDVDVITAYTVDPHVNENNLILLEDDLQFFPPYEGSIVTREDIVEEYPEVAEILDSIVGIISTEEMTELIGEVDLDGRSTAEVAKEFLQEKGLLD</sequence>
<feature type="domain" description="ABC-type glycine betaine transport system substrate-binding" evidence="2">
    <location>
        <begin position="34"/>
        <end position="299"/>
    </location>
</feature>
<keyword evidence="1" id="KW-0732">Signal</keyword>
<dbReference type="AlphaFoldDB" id="A0AB39HLH6"/>
<organism evidence="3">
    <name type="scientific">Ornithinibacillus sp. 4-3</name>
    <dbReference type="NCBI Taxonomy" id="3231488"/>
    <lineage>
        <taxon>Bacteria</taxon>
        <taxon>Bacillati</taxon>
        <taxon>Bacillota</taxon>
        <taxon>Bacilli</taxon>
        <taxon>Bacillales</taxon>
        <taxon>Bacillaceae</taxon>
        <taxon>Ornithinibacillus</taxon>
    </lineage>
</organism>
<dbReference type="Gene3D" id="3.40.190.10">
    <property type="entry name" value="Periplasmic binding protein-like II"/>
    <property type="match status" value="1"/>
</dbReference>
<dbReference type="RefSeq" id="WP_368653696.1">
    <property type="nucleotide sequence ID" value="NZ_CP162599.1"/>
</dbReference>
<protein>
    <submittedName>
        <fullName evidence="3">Glycine betaine ABC transporter substrate-binding protein</fullName>
    </submittedName>
</protein>
<feature type="signal peptide" evidence="1">
    <location>
        <begin position="1"/>
        <end position="21"/>
    </location>
</feature>
<dbReference type="InterPro" id="IPR007210">
    <property type="entry name" value="ABC_Gly_betaine_transp_sub-bd"/>
</dbReference>
<dbReference type="Pfam" id="PF04069">
    <property type="entry name" value="OpuAC"/>
    <property type="match status" value="1"/>
</dbReference>
<gene>
    <name evidence="3" type="ORF">AB4Y30_01115</name>
</gene>
<dbReference type="SUPFAM" id="SSF53850">
    <property type="entry name" value="Periplasmic binding protein-like II"/>
    <property type="match status" value="1"/>
</dbReference>
<proteinExistence type="predicted"/>
<feature type="chain" id="PRO_5044241507" evidence="1">
    <location>
        <begin position="22"/>
        <end position="304"/>
    </location>
</feature>
<evidence type="ECO:0000259" key="2">
    <source>
        <dbReference type="Pfam" id="PF04069"/>
    </source>
</evidence>
<evidence type="ECO:0000313" key="3">
    <source>
        <dbReference type="EMBL" id="XDK33009.1"/>
    </source>
</evidence>
<dbReference type="EMBL" id="CP162599">
    <property type="protein sequence ID" value="XDK33009.1"/>
    <property type="molecule type" value="Genomic_DNA"/>
</dbReference>